<evidence type="ECO:0000313" key="5">
    <source>
        <dbReference type="Proteomes" id="UP001589789"/>
    </source>
</evidence>
<dbReference type="Gene3D" id="1.10.150.130">
    <property type="match status" value="1"/>
</dbReference>
<dbReference type="Proteomes" id="UP001589789">
    <property type="component" value="Unassembled WGS sequence"/>
</dbReference>
<dbReference type="InterPro" id="IPR011010">
    <property type="entry name" value="DNA_brk_join_enz"/>
</dbReference>
<dbReference type="PROSITE" id="PS51898">
    <property type="entry name" value="TYR_RECOMBINASE"/>
    <property type="match status" value="1"/>
</dbReference>
<keyword evidence="5" id="KW-1185">Reference proteome</keyword>
<dbReference type="InterPro" id="IPR013762">
    <property type="entry name" value="Integrase-like_cat_sf"/>
</dbReference>
<evidence type="ECO:0000256" key="2">
    <source>
        <dbReference type="ARBA" id="ARBA00023172"/>
    </source>
</evidence>
<evidence type="ECO:0000259" key="3">
    <source>
        <dbReference type="PROSITE" id="PS51898"/>
    </source>
</evidence>
<dbReference type="Gene3D" id="1.10.443.10">
    <property type="entry name" value="Intergrase catalytic core"/>
    <property type="match status" value="1"/>
</dbReference>
<dbReference type="InterPro" id="IPR052925">
    <property type="entry name" value="Phage_Integrase-like_Recomb"/>
</dbReference>
<dbReference type="SUPFAM" id="SSF47823">
    <property type="entry name" value="lambda integrase-like, N-terminal domain"/>
    <property type="match status" value="1"/>
</dbReference>
<name>A0ABV6IQU8_9PROT</name>
<dbReference type="SUPFAM" id="SSF56349">
    <property type="entry name" value="DNA breaking-rejoining enzymes"/>
    <property type="match status" value="1"/>
</dbReference>
<comment type="caution">
    <text evidence="4">The sequence shown here is derived from an EMBL/GenBank/DDBJ whole genome shotgun (WGS) entry which is preliminary data.</text>
</comment>
<dbReference type="InterPro" id="IPR002104">
    <property type="entry name" value="Integrase_catalytic"/>
</dbReference>
<accession>A0ABV6IQU8</accession>
<dbReference type="EMBL" id="JBHLVZ010000020">
    <property type="protein sequence ID" value="MFC0385981.1"/>
    <property type="molecule type" value="Genomic_DNA"/>
</dbReference>
<keyword evidence="1" id="KW-0238">DNA-binding</keyword>
<gene>
    <name evidence="4" type="ORF">ACFFIC_10545</name>
</gene>
<keyword evidence="2" id="KW-0233">DNA recombination</keyword>
<protein>
    <submittedName>
        <fullName evidence="4">Integrase</fullName>
    </submittedName>
</protein>
<proteinExistence type="predicted"/>
<reference evidence="4 5" key="1">
    <citation type="submission" date="2024-09" db="EMBL/GenBank/DDBJ databases">
        <authorList>
            <person name="Sun Q."/>
            <person name="Mori K."/>
        </authorList>
    </citation>
    <scope>NUCLEOTIDE SEQUENCE [LARGE SCALE GENOMIC DNA]</scope>
    <source>
        <strain evidence="4 5">CCM 7468</strain>
    </source>
</reference>
<dbReference type="PANTHER" id="PTHR34605">
    <property type="entry name" value="PHAGE_INTEGRASE DOMAIN-CONTAINING PROTEIN"/>
    <property type="match status" value="1"/>
</dbReference>
<evidence type="ECO:0000313" key="4">
    <source>
        <dbReference type="EMBL" id="MFC0385981.1"/>
    </source>
</evidence>
<dbReference type="PANTHER" id="PTHR34605:SF4">
    <property type="entry name" value="DNA ADENINE METHYLTRANSFERASE"/>
    <property type="match status" value="1"/>
</dbReference>
<sequence>MIERAGSSPLAIPSSVARLAAGALPAEALAGPVGKAAAHAASYAGQAVSENTRRAFCLRCELGGVMAPPAAPVAIAGHLASLASTLGRSGLRRRLAAIAHHHRQAGHLWETRQPAINATMRGILATHGKPARPAAALTSAEVKRLLASCGTDVAGLRDKALLLVGFAGALRRSELVGIDREHLRFTSEGMTVLIPRSKRDQEGEGASIGIPRGLNPLSCPVRAVEAWLKRSRIEWGPVFRRVSAGGSLEDRLSPQGCGRSFDL</sequence>
<dbReference type="InterPro" id="IPR010998">
    <property type="entry name" value="Integrase_recombinase_N"/>
</dbReference>
<evidence type="ECO:0000256" key="1">
    <source>
        <dbReference type="ARBA" id="ARBA00023125"/>
    </source>
</evidence>
<feature type="domain" description="Tyr recombinase" evidence="3">
    <location>
        <begin position="132"/>
        <end position="263"/>
    </location>
</feature>
<organism evidence="4 5">
    <name type="scientific">Muricoccus vinaceus</name>
    <dbReference type="NCBI Taxonomy" id="424704"/>
    <lineage>
        <taxon>Bacteria</taxon>
        <taxon>Pseudomonadati</taxon>
        <taxon>Pseudomonadota</taxon>
        <taxon>Alphaproteobacteria</taxon>
        <taxon>Acetobacterales</taxon>
        <taxon>Roseomonadaceae</taxon>
        <taxon>Muricoccus</taxon>
    </lineage>
</organism>
<dbReference type="RefSeq" id="WP_377050124.1">
    <property type="nucleotide sequence ID" value="NZ_JBHLVZ010000020.1"/>
</dbReference>